<evidence type="ECO:0000313" key="2">
    <source>
        <dbReference type="EMBL" id="HGM07034.1"/>
    </source>
</evidence>
<reference evidence="2" key="1">
    <citation type="journal article" date="2020" name="mSystems">
        <title>Genome- and Community-Level Interaction Insights into Carbon Utilization and Element Cycling Functions of Hydrothermarchaeota in Hydrothermal Sediment.</title>
        <authorList>
            <person name="Zhou Z."/>
            <person name="Liu Y."/>
            <person name="Xu W."/>
            <person name="Pan J."/>
            <person name="Luo Z.H."/>
            <person name="Li M."/>
        </authorList>
    </citation>
    <scope>NUCLEOTIDE SEQUENCE [LARGE SCALE GENOMIC DNA]</scope>
    <source>
        <strain evidence="2">SpSt-658</strain>
    </source>
</reference>
<proteinExistence type="predicted"/>
<evidence type="ECO:0000256" key="1">
    <source>
        <dbReference type="SAM" id="Phobius"/>
    </source>
</evidence>
<dbReference type="EMBL" id="DTCA01000046">
    <property type="protein sequence ID" value="HGM07034.1"/>
    <property type="molecule type" value="Genomic_DNA"/>
</dbReference>
<gene>
    <name evidence="2" type="ORF">ENU31_01300</name>
</gene>
<protein>
    <submittedName>
        <fullName evidence="2">Uncharacterized protein</fullName>
    </submittedName>
</protein>
<keyword evidence="1" id="KW-0812">Transmembrane</keyword>
<keyword evidence="1" id="KW-1133">Transmembrane helix</keyword>
<dbReference type="AlphaFoldDB" id="A0A7C4H8B2"/>
<feature type="transmembrane region" description="Helical" evidence="1">
    <location>
        <begin position="7"/>
        <end position="28"/>
    </location>
</feature>
<organism evidence="2">
    <name type="scientific">Ignisphaera aggregans</name>
    <dbReference type="NCBI Taxonomy" id="334771"/>
    <lineage>
        <taxon>Archaea</taxon>
        <taxon>Thermoproteota</taxon>
        <taxon>Thermoprotei</taxon>
        <taxon>Desulfurococcales</taxon>
        <taxon>Desulfurococcaceae</taxon>
        <taxon>Ignisphaera</taxon>
    </lineage>
</organism>
<name>A0A7C4H8B2_9CREN</name>
<accession>A0A7C4H8B2</accession>
<keyword evidence="1" id="KW-0472">Membrane</keyword>
<comment type="caution">
    <text evidence="2">The sequence shown here is derived from an EMBL/GenBank/DDBJ whole genome shotgun (WGS) entry which is preliminary data.</text>
</comment>
<sequence length="150" mass="16261">MKGIGEIVAVIAITFITIGMIIVASLIMTNITRQSEPKGAVLNIHGVRGIPLTPDYSQILVEAVVSVHGTDAIRYHNSSVFDPNGNRLTCSSPNTGSILNPGQIITITMTCTGKDEQWIYKQIVVEIFYINIGLNNTQVARAYGVILPYS</sequence>